<keyword evidence="1" id="KW-1133">Transmembrane helix</keyword>
<keyword evidence="3" id="KW-1185">Reference proteome</keyword>
<feature type="transmembrane region" description="Helical" evidence="1">
    <location>
        <begin position="17"/>
        <end position="34"/>
    </location>
</feature>
<proteinExistence type="predicted"/>
<sequence length="82" mass="9594">MSAMPYRHHPGRRLRRLLLGWILLSVPLSWLIGWHDVPHWGLSALLGGWLVLRLETLYLLWLERRGLRRPLTAAPVQIREGV</sequence>
<gene>
    <name evidence="2" type="ORF">ACFOW7_09520</name>
</gene>
<evidence type="ECO:0000313" key="2">
    <source>
        <dbReference type="EMBL" id="MFC4159588.1"/>
    </source>
</evidence>
<keyword evidence="1" id="KW-0472">Membrane</keyword>
<protein>
    <submittedName>
        <fullName evidence="2">Uncharacterized protein</fullName>
    </submittedName>
</protein>
<comment type="caution">
    <text evidence="2">The sequence shown here is derived from an EMBL/GenBank/DDBJ whole genome shotgun (WGS) entry which is preliminary data.</text>
</comment>
<accession>A0ABV8MN30</accession>
<keyword evidence="1" id="KW-0812">Transmembrane</keyword>
<name>A0ABV8MN30_9NEIS</name>
<dbReference type="Proteomes" id="UP001595791">
    <property type="component" value="Unassembled WGS sequence"/>
</dbReference>
<dbReference type="RefSeq" id="WP_378163503.1">
    <property type="nucleotide sequence ID" value="NZ_JBHSBU010000001.1"/>
</dbReference>
<evidence type="ECO:0000256" key="1">
    <source>
        <dbReference type="SAM" id="Phobius"/>
    </source>
</evidence>
<reference evidence="3" key="1">
    <citation type="journal article" date="2019" name="Int. J. Syst. Evol. Microbiol.">
        <title>The Global Catalogue of Microorganisms (GCM) 10K type strain sequencing project: providing services to taxonomists for standard genome sequencing and annotation.</title>
        <authorList>
            <consortium name="The Broad Institute Genomics Platform"/>
            <consortium name="The Broad Institute Genome Sequencing Center for Infectious Disease"/>
            <person name="Wu L."/>
            <person name="Ma J."/>
        </authorList>
    </citation>
    <scope>NUCLEOTIDE SEQUENCE [LARGE SCALE GENOMIC DNA]</scope>
    <source>
        <strain evidence="3">LMG 29894</strain>
    </source>
</reference>
<evidence type="ECO:0000313" key="3">
    <source>
        <dbReference type="Proteomes" id="UP001595791"/>
    </source>
</evidence>
<organism evidence="2 3">
    <name type="scientific">Chitinimonas lacunae</name>
    <dbReference type="NCBI Taxonomy" id="1963018"/>
    <lineage>
        <taxon>Bacteria</taxon>
        <taxon>Pseudomonadati</taxon>
        <taxon>Pseudomonadota</taxon>
        <taxon>Betaproteobacteria</taxon>
        <taxon>Neisseriales</taxon>
        <taxon>Chitinibacteraceae</taxon>
        <taxon>Chitinimonas</taxon>
    </lineage>
</organism>
<dbReference type="EMBL" id="JBHSBU010000001">
    <property type="protein sequence ID" value="MFC4159588.1"/>
    <property type="molecule type" value="Genomic_DNA"/>
</dbReference>
<feature type="transmembrane region" description="Helical" evidence="1">
    <location>
        <begin position="40"/>
        <end position="61"/>
    </location>
</feature>